<dbReference type="EMBL" id="BART01029519">
    <property type="protein sequence ID" value="GAH02207.1"/>
    <property type="molecule type" value="Genomic_DNA"/>
</dbReference>
<proteinExistence type="predicted"/>
<gene>
    <name evidence="1" type="ORF">S01H4_51773</name>
</gene>
<dbReference type="AlphaFoldDB" id="X1C4C6"/>
<organism evidence="1">
    <name type="scientific">marine sediment metagenome</name>
    <dbReference type="NCBI Taxonomy" id="412755"/>
    <lineage>
        <taxon>unclassified sequences</taxon>
        <taxon>metagenomes</taxon>
        <taxon>ecological metagenomes</taxon>
    </lineage>
</organism>
<name>X1C4C6_9ZZZZ</name>
<comment type="caution">
    <text evidence="1">The sequence shown here is derived from an EMBL/GenBank/DDBJ whole genome shotgun (WGS) entry which is preliminary data.</text>
</comment>
<evidence type="ECO:0000313" key="1">
    <source>
        <dbReference type="EMBL" id="GAH02207.1"/>
    </source>
</evidence>
<reference evidence="1" key="1">
    <citation type="journal article" date="2014" name="Front. Microbiol.">
        <title>High frequency of phylogenetically diverse reductive dehalogenase-homologous genes in deep subseafloor sedimentary metagenomes.</title>
        <authorList>
            <person name="Kawai M."/>
            <person name="Futagami T."/>
            <person name="Toyoda A."/>
            <person name="Takaki Y."/>
            <person name="Nishi S."/>
            <person name="Hori S."/>
            <person name="Arai W."/>
            <person name="Tsubouchi T."/>
            <person name="Morono Y."/>
            <person name="Uchiyama I."/>
            <person name="Ito T."/>
            <person name="Fujiyama A."/>
            <person name="Inagaki F."/>
            <person name="Takami H."/>
        </authorList>
    </citation>
    <scope>NUCLEOTIDE SEQUENCE</scope>
    <source>
        <strain evidence="1">Expedition CK06-06</strain>
    </source>
</reference>
<accession>X1C4C6</accession>
<sequence>MSRNSRLTADVSLEAHNLLRGYAEKHERSKGFLLEKMIRKFCVEVEAVPVAKTELAVVKPKAKQFKAPTPLEVDSYMVERGINDPNEAQSFCDFYESKGWVVGRVKMKCWKAAVRNWLKGYKAKTKGTDILQLSAESNWEEGINEIF</sequence>
<protein>
    <submittedName>
        <fullName evidence="1">Uncharacterized protein</fullName>
    </submittedName>
</protein>